<reference evidence="1" key="1">
    <citation type="submission" date="2023-05" db="EMBL/GenBank/DDBJ databases">
        <authorList>
            <consortium name="ELIXIR-Norway"/>
        </authorList>
    </citation>
    <scope>NUCLEOTIDE SEQUENCE</scope>
</reference>
<organism evidence="1 2">
    <name type="scientific">Rangifer tarandus platyrhynchus</name>
    <name type="common">Svalbard reindeer</name>
    <dbReference type="NCBI Taxonomy" id="3082113"/>
    <lineage>
        <taxon>Eukaryota</taxon>
        <taxon>Metazoa</taxon>
        <taxon>Chordata</taxon>
        <taxon>Craniata</taxon>
        <taxon>Vertebrata</taxon>
        <taxon>Euteleostomi</taxon>
        <taxon>Mammalia</taxon>
        <taxon>Eutheria</taxon>
        <taxon>Laurasiatheria</taxon>
        <taxon>Artiodactyla</taxon>
        <taxon>Ruminantia</taxon>
        <taxon>Pecora</taxon>
        <taxon>Cervidae</taxon>
        <taxon>Odocoileinae</taxon>
        <taxon>Rangifer</taxon>
    </lineage>
</organism>
<evidence type="ECO:0000313" key="2">
    <source>
        <dbReference type="Proteomes" id="UP001162501"/>
    </source>
</evidence>
<sequence>MAWLRMRRRCREVRAGTGDVRLRASWCHRGGRGRTGEVETCSHFKHGVYPSSIPLPSAPLGGALLSFAGLVRCFLHQEALPDALWGNVALSSGPWLQLEHLGWTNQLEPPVYSLITSHLPGHSVFPSLSPGSLLITPAACPAEDLARPAAGSRLAACPAAAGLPRHVPRAPWGRVTSWEASARALSPRARLRPPVVSGKGVRRAAGRWGGRRRERAAAGRGRCPFKVPPPRGRETACASPIPPGSARDKKHNA</sequence>
<evidence type="ECO:0000313" key="1">
    <source>
        <dbReference type="EMBL" id="CAN0105562.1"/>
    </source>
</evidence>
<dbReference type="Proteomes" id="UP001162501">
    <property type="component" value="Chromosome 21"/>
</dbReference>
<dbReference type="EMBL" id="OX596105">
    <property type="protein sequence ID" value="CAN0105562.1"/>
    <property type="molecule type" value="Genomic_DNA"/>
</dbReference>
<name>A0AC59YZX1_RANTA</name>
<proteinExistence type="predicted"/>
<accession>A0AC59YZX1</accession>
<gene>
    <name evidence="1" type="ORF">MRATA1EN22A_LOCUS12116</name>
</gene>
<reference evidence="1" key="2">
    <citation type="submission" date="2025-03" db="EMBL/GenBank/DDBJ databases">
        <authorList>
            <consortium name="ELIXIR-Norway"/>
            <consortium name="Elixir Norway"/>
        </authorList>
    </citation>
    <scope>NUCLEOTIDE SEQUENCE</scope>
</reference>
<protein>
    <submittedName>
        <fullName evidence="1">Uncharacterized protein</fullName>
    </submittedName>
</protein>